<protein>
    <submittedName>
        <fullName evidence="1">Uncharacterized protein</fullName>
    </submittedName>
</protein>
<organism evidence="1 2">
    <name type="scientific">Microvirga vignae</name>
    <dbReference type="NCBI Taxonomy" id="1225564"/>
    <lineage>
        <taxon>Bacteria</taxon>
        <taxon>Pseudomonadati</taxon>
        <taxon>Pseudomonadota</taxon>
        <taxon>Alphaproteobacteria</taxon>
        <taxon>Hyphomicrobiales</taxon>
        <taxon>Methylobacteriaceae</taxon>
        <taxon>Microvirga</taxon>
    </lineage>
</organism>
<proteinExistence type="predicted"/>
<evidence type="ECO:0000313" key="2">
    <source>
        <dbReference type="Proteomes" id="UP000035489"/>
    </source>
</evidence>
<comment type="caution">
    <text evidence="1">The sequence shown here is derived from an EMBL/GenBank/DDBJ whole genome shotgun (WGS) entry which is preliminary data.</text>
</comment>
<evidence type="ECO:0000313" key="1">
    <source>
        <dbReference type="EMBL" id="KLK94647.1"/>
    </source>
</evidence>
<reference evidence="1 2" key="1">
    <citation type="submission" date="2015-05" db="EMBL/GenBank/DDBJ databases">
        <title>Draft genome sequence of Microvirga vignae strain BR3299, a novel nitrogen fixing bacteria isolated from Brazil semi-aired region.</title>
        <authorList>
            <person name="Zilli J.E."/>
            <person name="Passos S.R."/>
            <person name="Leite J."/>
            <person name="Baldani J.I."/>
            <person name="Xavier G.R."/>
            <person name="Rumjaneck N.G."/>
            <person name="Simoes-Araujo J.L."/>
        </authorList>
    </citation>
    <scope>NUCLEOTIDE SEQUENCE [LARGE SCALE GENOMIC DNA]</scope>
    <source>
        <strain evidence="1 2">BR3299</strain>
    </source>
</reference>
<dbReference type="PATRIC" id="fig|1225564.3.peg.6538"/>
<name>A0A0H1RPP0_9HYPH</name>
<dbReference type="AlphaFoldDB" id="A0A0H1RPP0"/>
<gene>
    <name evidence="1" type="ORF">AA309_02340</name>
</gene>
<dbReference type="RefSeq" id="WP_047187382.1">
    <property type="nucleotide sequence ID" value="NZ_LCYG01000008.1"/>
</dbReference>
<dbReference type="Proteomes" id="UP000035489">
    <property type="component" value="Unassembled WGS sequence"/>
</dbReference>
<dbReference type="EMBL" id="LCYG01000008">
    <property type="protein sequence ID" value="KLK94647.1"/>
    <property type="molecule type" value="Genomic_DNA"/>
</dbReference>
<keyword evidence="2" id="KW-1185">Reference proteome</keyword>
<sequence length="106" mass="11612">MRRISCRASYGPGLIGVQTGACIVRQAQEQTGPESIRPDTVSSKLAVTPAGLEVHNNVRWVNLIWGLKDNPQERACAQLEAGSQPDPTPSNLTEWREVAMTRRLSS</sequence>
<accession>A0A0H1RPP0</accession>